<evidence type="ECO:0000313" key="2">
    <source>
        <dbReference type="Proteomes" id="UP000316541"/>
    </source>
</evidence>
<gene>
    <name evidence="1" type="ORF">FLX08_25855</name>
</gene>
<reference evidence="1 2" key="1">
    <citation type="submission" date="2019-07" db="EMBL/GenBank/DDBJ databases">
        <title>Microbispora hainanensis DSM 45428.</title>
        <authorList>
            <person name="Thawai C."/>
        </authorList>
    </citation>
    <scope>NUCLEOTIDE SEQUENCE [LARGE SCALE GENOMIC DNA]</scope>
    <source>
        <strain evidence="1 2">DSM 45428</strain>
    </source>
</reference>
<dbReference type="EMBL" id="VIRM01000036">
    <property type="protein sequence ID" value="TQS18079.1"/>
    <property type="molecule type" value="Genomic_DNA"/>
</dbReference>
<proteinExistence type="predicted"/>
<comment type="caution">
    <text evidence="1">The sequence shown here is derived from an EMBL/GenBank/DDBJ whole genome shotgun (WGS) entry which is preliminary data.</text>
</comment>
<sequence length="117" mass="13323">MLEGARYRPGVVEQVWQLRRGGEILGEIRVDEGDFPWLSGRFVARSGYAAVEPLFVEELALIEADGELDYDAWEAVYARISDQVKLIAPDGWPVTDFLLHISGQDAWFRWSDVPLKE</sequence>
<accession>A0A544YMT4</accession>
<name>A0A544YMT4_9ACTN</name>
<evidence type="ECO:0000313" key="1">
    <source>
        <dbReference type="EMBL" id="TQS18079.1"/>
    </source>
</evidence>
<organism evidence="1 2">
    <name type="scientific">Microbispora hainanensis</name>
    <dbReference type="NCBI Taxonomy" id="568844"/>
    <lineage>
        <taxon>Bacteria</taxon>
        <taxon>Bacillati</taxon>
        <taxon>Actinomycetota</taxon>
        <taxon>Actinomycetes</taxon>
        <taxon>Streptosporangiales</taxon>
        <taxon>Streptosporangiaceae</taxon>
        <taxon>Microbispora</taxon>
    </lineage>
</organism>
<dbReference type="AlphaFoldDB" id="A0A544YMT4"/>
<dbReference type="Proteomes" id="UP000316541">
    <property type="component" value="Unassembled WGS sequence"/>
</dbReference>
<protein>
    <submittedName>
        <fullName evidence="1">Uncharacterized protein</fullName>
    </submittedName>
</protein>